<feature type="non-terminal residue" evidence="8">
    <location>
        <position position="152"/>
    </location>
</feature>
<name>A0AAV2ICI8_LYMST</name>
<keyword evidence="9" id="KW-1185">Reference proteome</keyword>
<evidence type="ECO:0000259" key="7">
    <source>
        <dbReference type="PROSITE" id="PS50922"/>
    </source>
</evidence>
<evidence type="ECO:0000256" key="6">
    <source>
        <dbReference type="SAM" id="Phobius"/>
    </source>
</evidence>
<feature type="transmembrane region" description="Helical" evidence="6">
    <location>
        <begin position="21"/>
        <end position="44"/>
    </location>
</feature>
<dbReference type="InterPro" id="IPR050846">
    <property type="entry name" value="TLCD"/>
</dbReference>
<gene>
    <name evidence="8" type="ORF">GSLYS_00018104001</name>
</gene>
<feature type="domain" description="TLC" evidence="7">
    <location>
        <begin position="14"/>
        <end position="152"/>
    </location>
</feature>
<evidence type="ECO:0000256" key="4">
    <source>
        <dbReference type="ARBA" id="ARBA00023136"/>
    </source>
</evidence>
<dbReference type="PANTHER" id="PTHR13439">
    <property type="entry name" value="CT120 PROTEIN"/>
    <property type="match status" value="1"/>
</dbReference>
<dbReference type="GO" id="GO:0071709">
    <property type="term" value="P:membrane assembly"/>
    <property type="evidence" value="ECO:0007669"/>
    <property type="project" value="TreeGrafter"/>
</dbReference>
<dbReference type="AlphaFoldDB" id="A0AAV2ICI8"/>
<dbReference type="PROSITE" id="PS50922">
    <property type="entry name" value="TLC"/>
    <property type="match status" value="1"/>
</dbReference>
<organism evidence="8 9">
    <name type="scientific">Lymnaea stagnalis</name>
    <name type="common">Great pond snail</name>
    <name type="synonym">Helix stagnalis</name>
    <dbReference type="NCBI Taxonomy" id="6523"/>
    <lineage>
        <taxon>Eukaryota</taxon>
        <taxon>Metazoa</taxon>
        <taxon>Spiralia</taxon>
        <taxon>Lophotrochozoa</taxon>
        <taxon>Mollusca</taxon>
        <taxon>Gastropoda</taxon>
        <taxon>Heterobranchia</taxon>
        <taxon>Euthyneura</taxon>
        <taxon>Panpulmonata</taxon>
        <taxon>Hygrophila</taxon>
        <taxon>Lymnaeoidea</taxon>
        <taxon>Lymnaeidae</taxon>
        <taxon>Lymnaea</taxon>
    </lineage>
</organism>
<evidence type="ECO:0000256" key="3">
    <source>
        <dbReference type="ARBA" id="ARBA00022989"/>
    </source>
</evidence>
<dbReference type="EMBL" id="CAXITT010000633">
    <property type="protein sequence ID" value="CAL1544591.1"/>
    <property type="molecule type" value="Genomic_DNA"/>
</dbReference>
<evidence type="ECO:0000313" key="9">
    <source>
        <dbReference type="Proteomes" id="UP001497497"/>
    </source>
</evidence>
<reference evidence="8 9" key="1">
    <citation type="submission" date="2024-04" db="EMBL/GenBank/DDBJ databases">
        <authorList>
            <consortium name="Genoscope - CEA"/>
            <person name="William W."/>
        </authorList>
    </citation>
    <scope>NUCLEOTIDE SEQUENCE [LARGE SCALE GENOMIC DNA]</scope>
</reference>
<feature type="transmembrane region" description="Helical" evidence="6">
    <location>
        <begin position="84"/>
        <end position="103"/>
    </location>
</feature>
<evidence type="ECO:0000313" key="8">
    <source>
        <dbReference type="EMBL" id="CAL1544591.1"/>
    </source>
</evidence>
<proteinExistence type="predicted"/>
<sequence length="152" mass="18048">MVKSIGRPSSVRTEDEWKWRNLFVSWIHSCLSATWVLMCMLVYPVFLNDLIHHVNYFTYFCTCFGTGYFMYDFLDLLRNKKMKVFWQVAVHHVAVVSIFFYNIAIRAQIGFTLIALSVEVNSVFLHWRKLLQMLKTPFDSPKYVVIKHLNLL</sequence>
<dbReference type="GO" id="GO:0005886">
    <property type="term" value="C:plasma membrane"/>
    <property type="evidence" value="ECO:0007669"/>
    <property type="project" value="TreeGrafter"/>
</dbReference>
<dbReference type="GO" id="GO:0007009">
    <property type="term" value="P:plasma membrane organization"/>
    <property type="evidence" value="ECO:0007669"/>
    <property type="project" value="TreeGrafter"/>
</dbReference>
<evidence type="ECO:0000256" key="5">
    <source>
        <dbReference type="PROSITE-ProRule" id="PRU00205"/>
    </source>
</evidence>
<dbReference type="GO" id="GO:0097035">
    <property type="term" value="P:regulation of membrane lipid distribution"/>
    <property type="evidence" value="ECO:0007669"/>
    <property type="project" value="TreeGrafter"/>
</dbReference>
<keyword evidence="3 6" id="KW-1133">Transmembrane helix</keyword>
<dbReference type="PANTHER" id="PTHR13439:SF4">
    <property type="entry name" value="TLC DOMAIN-CONTAINING PROTEIN"/>
    <property type="match status" value="1"/>
</dbReference>
<comment type="subcellular location">
    <subcellularLocation>
        <location evidence="1">Membrane</location>
        <topology evidence="1">Multi-pass membrane protein</topology>
    </subcellularLocation>
</comment>
<keyword evidence="4 5" id="KW-0472">Membrane</keyword>
<accession>A0AAV2ICI8</accession>
<protein>
    <recommendedName>
        <fullName evidence="7">TLC domain-containing protein</fullName>
    </recommendedName>
</protein>
<keyword evidence="2 5" id="KW-0812">Transmembrane</keyword>
<dbReference type="GO" id="GO:0055091">
    <property type="term" value="P:phospholipid homeostasis"/>
    <property type="evidence" value="ECO:0007669"/>
    <property type="project" value="TreeGrafter"/>
</dbReference>
<comment type="caution">
    <text evidence="8">The sequence shown here is derived from an EMBL/GenBank/DDBJ whole genome shotgun (WGS) entry which is preliminary data.</text>
</comment>
<dbReference type="InterPro" id="IPR006634">
    <property type="entry name" value="TLC-dom"/>
</dbReference>
<evidence type="ECO:0000256" key="2">
    <source>
        <dbReference type="ARBA" id="ARBA00022692"/>
    </source>
</evidence>
<evidence type="ECO:0000256" key="1">
    <source>
        <dbReference type="ARBA" id="ARBA00004141"/>
    </source>
</evidence>
<feature type="transmembrane region" description="Helical" evidence="6">
    <location>
        <begin position="56"/>
        <end position="77"/>
    </location>
</feature>
<dbReference type="Proteomes" id="UP001497497">
    <property type="component" value="Unassembled WGS sequence"/>
</dbReference>
<dbReference type="Pfam" id="PF03798">
    <property type="entry name" value="TRAM_LAG1_CLN8"/>
    <property type="match status" value="1"/>
</dbReference>